<accession>A0A812P5U3</accession>
<organism evidence="1 2">
    <name type="scientific">Symbiodinium necroappetens</name>
    <dbReference type="NCBI Taxonomy" id="1628268"/>
    <lineage>
        <taxon>Eukaryota</taxon>
        <taxon>Sar</taxon>
        <taxon>Alveolata</taxon>
        <taxon>Dinophyceae</taxon>
        <taxon>Suessiales</taxon>
        <taxon>Symbiodiniaceae</taxon>
        <taxon>Symbiodinium</taxon>
    </lineage>
</organism>
<reference evidence="1" key="1">
    <citation type="submission" date="2021-02" db="EMBL/GenBank/DDBJ databases">
        <authorList>
            <person name="Dougan E. K."/>
            <person name="Rhodes N."/>
            <person name="Thang M."/>
            <person name="Chan C."/>
        </authorList>
    </citation>
    <scope>NUCLEOTIDE SEQUENCE</scope>
</reference>
<name>A0A812P5U3_9DINO</name>
<proteinExistence type="predicted"/>
<keyword evidence="2" id="KW-1185">Reference proteome</keyword>
<dbReference type="Proteomes" id="UP000601435">
    <property type="component" value="Unassembled WGS sequence"/>
</dbReference>
<comment type="caution">
    <text evidence="1">The sequence shown here is derived from an EMBL/GenBank/DDBJ whole genome shotgun (WGS) entry which is preliminary data.</text>
</comment>
<gene>
    <name evidence="1" type="ORF">SNEC2469_LOCUS8546</name>
</gene>
<evidence type="ECO:0000313" key="1">
    <source>
        <dbReference type="EMBL" id="CAE7334822.1"/>
    </source>
</evidence>
<evidence type="ECO:0000313" key="2">
    <source>
        <dbReference type="Proteomes" id="UP000601435"/>
    </source>
</evidence>
<dbReference type="EMBL" id="CAJNJA010014055">
    <property type="protein sequence ID" value="CAE7334822.1"/>
    <property type="molecule type" value="Genomic_DNA"/>
</dbReference>
<protein>
    <submittedName>
        <fullName evidence="1">Uncharacterized protein</fullName>
    </submittedName>
</protein>
<sequence>MEEGSLEAALAQAKGQKDVDVHVLKQEAATALLQAAQDGSLEKAFAEVKSEPQQELESLRMAAAETLLKAAVDGSLEQALRAAPRSGASGITSAGTSELGDLATDLVHAACQAAETPQGPLSVVFSQEPVDEDSLSKATKPGDQGKDIEAIRQAAARSLLKAAEANQLFISKLAKPERIAKALPQAIMDTHLAIEDTEEENTGQLDYGGQP</sequence>
<dbReference type="AlphaFoldDB" id="A0A812P5U3"/>